<dbReference type="KEGG" id="xor:XOC_0661"/>
<dbReference type="InterPro" id="IPR036520">
    <property type="entry name" value="UPF0759_sf"/>
</dbReference>
<dbReference type="PANTHER" id="PTHR30348:SF14">
    <property type="entry name" value="BLR8050 PROTEIN"/>
    <property type="match status" value="1"/>
</dbReference>
<reference evidence="1 2" key="1">
    <citation type="journal article" date="2011" name="J. Bacteriol.">
        <title>Two new complete genome sequences offer insight into host and tissue specificity of plant pathogenic Xanthomonas spp.</title>
        <authorList>
            <person name="Bogdanove A.J."/>
            <person name="Koebnik R."/>
            <person name="Lu H."/>
            <person name="Furutani A."/>
            <person name="Angiuoli S.V."/>
            <person name="Patil P.B."/>
            <person name="Van Sluys M.A."/>
            <person name="Ryan R.P."/>
            <person name="Meyer D.F."/>
            <person name="Han S.W."/>
            <person name="Aparna G."/>
            <person name="Rajaram M."/>
            <person name="Delcher A.L."/>
            <person name="Phillippy A.M."/>
            <person name="Puiu D."/>
            <person name="Schatz M.C."/>
            <person name="Shumway M."/>
            <person name="Sommer D.D."/>
            <person name="Trapnell C."/>
            <person name="Benahmed F."/>
            <person name="Dimitrov G."/>
            <person name="Madupu R."/>
            <person name="Radune D."/>
            <person name="Sullivan S."/>
            <person name="Jha G."/>
            <person name="Ishihara H."/>
            <person name="Lee S.W."/>
            <person name="Pandey A."/>
            <person name="Sharma V."/>
            <person name="Sriariyanun M."/>
            <person name="Szurek B."/>
            <person name="Vera-Cruz C.M."/>
            <person name="Dorman K.S."/>
            <person name="Ronald P.C."/>
            <person name="Verdier V."/>
            <person name="Dow J.M."/>
            <person name="Sonti R.V."/>
            <person name="Tsuge S."/>
            <person name="Brendel V.P."/>
            <person name="Rabinowicz P.D."/>
            <person name="Leach J.E."/>
            <person name="White F.F."/>
            <person name="Salzberg S.L."/>
        </authorList>
    </citation>
    <scope>NUCLEOTIDE SEQUENCE [LARGE SCALE GENOMIC DNA]</scope>
    <source>
        <strain evidence="1 2">BLS256</strain>
    </source>
</reference>
<name>G7TBI9_XANOB</name>
<protein>
    <recommendedName>
        <fullName evidence="3">DUF72 domain-containing protein</fullName>
    </recommendedName>
</protein>
<dbReference type="AlphaFoldDB" id="G7TBI9"/>
<accession>G7TBI9</accession>
<sequence>MSAADRAQVGQGANVLQRYATRVDAVEINASFYRPHRASTYARWADSVPEGCRFSVKLPRSISHDARLHSTGPLLDAFLAQVGALGTRLGWLLLQLPPSTVFDAAVVAGLLAMLRRRWAGGVVCAPRHASWFAAPAQAPLERHRIARCAADPAPLPAAAIPRPVAAPLYRRWHDAPRIYYRSYDDTTLQALAAAVRAGPPSSAQPLAERWGIFDNSAAGCATSDALELQRLLGIERKRQRG</sequence>
<dbReference type="SUPFAM" id="SSF117396">
    <property type="entry name" value="TM1631-like"/>
    <property type="match status" value="1"/>
</dbReference>
<dbReference type="Pfam" id="PF01904">
    <property type="entry name" value="DUF72"/>
    <property type="match status" value="1"/>
</dbReference>
<evidence type="ECO:0008006" key="3">
    <source>
        <dbReference type="Google" id="ProtNLM"/>
    </source>
</evidence>
<dbReference type="PANTHER" id="PTHR30348">
    <property type="entry name" value="UNCHARACTERIZED PROTEIN YECE"/>
    <property type="match status" value="1"/>
</dbReference>
<dbReference type="EMBL" id="CP003057">
    <property type="protein sequence ID" value="AEQ94869.1"/>
    <property type="molecule type" value="Genomic_DNA"/>
</dbReference>
<dbReference type="eggNOG" id="COG1801">
    <property type="taxonomic scope" value="Bacteria"/>
</dbReference>
<evidence type="ECO:0000313" key="2">
    <source>
        <dbReference type="Proteomes" id="UP000008851"/>
    </source>
</evidence>
<proteinExistence type="predicted"/>
<gene>
    <name evidence="1" type="ORF">XOC_0661</name>
</gene>
<dbReference type="InterPro" id="IPR002763">
    <property type="entry name" value="DUF72"/>
</dbReference>
<dbReference type="HOGENOM" id="CLU_046519_3_1_6"/>
<dbReference type="Proteomes" id="UP000008851">
    <property type="component" value="Chromosome"/>
</dbReference>
<evidence type="ECO:0000313" key="1">
    <source>
        <dbReference type="EMBL" id="AEQ94869.1"/>
    </source>
</evidence>
<organism evidence="1 2">
    <name type="scientific">Xanthomonas oryzae pv. oryzicola (strain BLS256)</name>
    <dbReference type="NCBI Taxonomy" id="383407"/>
    <lineage>
        <taxon>Bacteria</taxon>
        <taxon>Pseudomonadati</taxon>
        <taxon>Pseudomonadota</taxon>
        <taxon>Gammaproteobacteria</taxon>
        <taxon>Lysobacterales</taxon>
        <taxon>Lysobacteraceae</taxon>
        <taxon>Xanthomonas</taxon>
    </lineage>
</organism>
<dbReference type="Gene3D" id="3.20.20.410">
    <property type="entry name" value="Protein of unknown function UPF0759"/>
    <property type="match status" value="1"/>
</dbReference>